<reference evidence="2" key="1">
    <citation type="journal article" date="2020" name="Stud. Mycol.">
        <title>101 Dothideomycetes genomes: a test case for predicting lifestyles and emergence of pathogens.</title>
        <authorList>
            <person name="Haridas S."/>
            <person name="Albert R."/>
            <person name="Binder M."/>
            <person name="Bloem J."/>
            <person name="Labutti K."/>
            <person name="Salamov A."/>
            <person name="Andreopoulos B."/>
            <person name="Baker S."/>
            <person name="Barry K."/>
            <person name="Bills G."/>
            <person name="Bluhm B."/>
            <person name="Cannon C."/>
            <person name="Castanera R."/>
            <person name="Culley D."/>
            <person name="Daum C."/>
            <person name="Ezra D."/>
            <person name="Gonzalez J."/>
            <person name="Henrissat B."/>
            <person name="Kuo A."/>
            <person name="Liang C."/>
            <person name="Lipzen A."/>
            <person name="Lutzoni F."/>
            <person name="Magnuson J."/>
            <person name="Mondo S."/>
            <person name="Nolan M."/>
            <person name="Ohm R."/>
            <person name="Pangilinan J."/>
            <person name="Park H.-J."/>
            <person name="Ramirez L."/>
            <person name="Alfaro M."/>
            <person name="Sun H."/>
            <person name="Tritt A."/>
            <person name="Yoshinaga Y."/>
            <person name="Zwiers L.-H."/>
            <person name="Turgeon B."/>
            <person name="Goodwin S."/>
            <person name="Spatafora J."/>
            <person name="Crous P."/>
            <person name="Grigoriev I."/>
        </authorList>
    </citation>
    <scope>NUCLEOTIDE SEQUENCE</scope>
    <source>
        <strain evidence="2">HMLAC05119</strain>
    </source>
</reference>
<dbReference type="Proteomes" id="UP000800096">
    <property type="component" value="Unassembled WGS sequence"/>
</dbReference>
<name>A0A6A5QSP6_AMPQU</name>
<keyword evidence="3" id="KW-1185">Reference proteome</keyword>
<dbReference type="AlphaFoldDB" id="A0A6A5QSP6"/>
<dbReference type="EMBL" id="ML979134">
    <property type="protein sequence ID" value="KAF1917636.1"/>
    <property type="molecule type" value="Genomic_DNA"/>
</dbReference>
<evidence type="ECO:0000256" key="1">
    <source>
        <dbReference type="SAM" id="MobiDB-lite"/>
    </source>
</evidence>
<evidence type="ECO:0008006" key="4">
    <source>
        <dbReference type="Google" id="ProtNLM"/>
    </source>
</evidence>
<protein>
    <recommendedName>
        <fullName evidence="4">Protein kinase domain-containing protein</fullName>
    </recommendedName>
</protein>
<proteinExistence type="predicted"/>
<dbReference type="SUPFAM" id="SSF56112">
    <property type="entry name" value="Protein kinase-like (PK-like)"/>
    <property type="match status" value="1"/>
</dbReference>
<sequence>MSTYSSTTSSCLLTPPVSPPSSPVETQFPYVVGATFLAKRHEPPSRSEMGYCELQGIPEVTYDVPQRDWCLAHPPAPGITHEEDVRSIEIAKAIRVGENCSAQLVLTADGFVAKVYDPLYYTWHDPENPWNLDVAAYADRDYITEAAAYSELCDTKFPGDITPTYHGSWTISIPTGSNGIESFRDVRLVIMENIHGVSMQNLDPTTLTGRERENIMARLIEADIDLRFSGVVHEDLMPRNVMLSLLDSSQKYLDGGFRLCMIDFEACEFPKDENGTGPAPRFHNPLFYWIGQQWWIDWGWLPKEEEAYEWMWNMWGNGGNEGKYVVVHRDPESSFWQPIWPRRVQV</sequence>
<gene>
    <name evidence="2" type="ORF">BDU57DRAFT_513989</name>
</gene>
<evidence type="ECO:0000313" key="3">
    <source>
        <dbReference type="Proteomes" id="UP000800096"/>
    </source>
</evidence>
<dbReference type="OrthoDB" id="4267316at2759"/>
<feature type="compositionally biased region" description="Low complexity" evidence="1">
    <location>
        <begin position="1"/>
        <end position="15"/>
    </location>
</feature>
<evidence type="ECO:0000313" key="2">
    <source>
        <dbReference type="EMBL" id="KAF1917636.1"/>
    </source>
</evidence>
<dbReference type="InterPro" id="IPR011009">
    <property type="entry name" value="Kinase-like_dom_sf"/>
</dbReference>
<accession>A0A6A5QSP6</accession>
<organism evidence="2 3">
    <name type="scientific">Ampelomyces quisqualis</name>
    <name type="common">Powdery mildew agent</name>
    <dbReference type="NCBI Taxonomy" id="50730"/>
    <lineage>
        <taxon>Eukaryota</taxon>
        <taxon>Fungi</taxon>
        <taxon>Dikarya</taxon>
        <taxon>Ascomycota</taxon>
        <taxon>Pezizomycotina</taxon>
        <taxon>Dothideomycetes</taxon>
        <taxon>Pleosporomycetidae</taxon>
        <taxon>Pleosporales</taxon>
        <taxon>Pleosporineae</taxon>
        <taxon>Phaeosphaeriaceae</taxon>
        <taxon>Ampelomyces</taxon>
    </lineage>
</organism>
<feature type="region of interest" description="Disordered" evidence="1">
    <location>
        <begin position="1"/>
        <end position="24"/>
    </location>
</feature>